<dbReference type="Gene3D" id="1.20.1090.10">
    <property type="entry name" value="Dehydroquinate synthase-like - alpha domain"/>
    <property type="match status" value="1"/>
</dbReference>
<dbReference type="InterPro" id="IPR001670">
    <property type="entry name" value="ADH_Fe/GldA"/>
</dbReference>
<feature type="domain" description="Alcohol dehydrogenase iron-type/glycerol dehydrogenase GldA" evidence="2">
    <location>
        <begin position="10"/>
        <end position="179"/>
    </location>
</feature>
<dbReference type="PANTHER" id="PTHR43633">
    <property type="entry name" value="ALCOHOL DEHYDROGENASE YQHD"/>
    <property type="match status" value="1"/>
</dbReference>
<dbReference type="eggNOG" id="COG1979">
    <property type="taxonomic scope" value="Bacteria"/>
</dbReference>
<dbReference type="GO" id="GO:1990002">
    <property type="term" value="F:methylglyoxal reductase (NADPH) (acetol producing) activity"/>
    <property type="evidence" value="ECO:0007669"/>
    <property type="project" value="TreeGrafter"/>
</dbReference>
<evidence type="ECO:0000259" key="2">
    <source>
        <dbReference type="Pfam" id="PF00465"/>
    </source>
</evidence>
<dbReference type="SUPFAM" id="SSF56796">
    <property type="entry name" value="Dehydroquinate synthase-like"/>
    <property type="match status" value="1"/>
</dbReference>
<dbReference type="Gene3D" id="3.40.50.1970">
    <property type="match status" value="1"/>
</dbReference>
<dbReference type="FunFam" id="3.40.50.1970:FF:000003">
    <property type="entry name" value="Alcohol dehydrogenase, iron-containing"/>
    <property type="match status" value="1"/>
</dbReference>
<dbReference type="PROSITE" id="PS00913">
    <property type="entry name" value="ADH_IRON_1"/>
    <property type="match status" value="1"/>
</dbReference>
<evidence type="ECO:0000256" key="1">
    <source>
        <dbReference type="ARBA" id="ARBA00023002"/>
    </source>
</evidence>
<dbReference type="InterPro" id="IPR044731">
    <property type="entry name" value="BDH-like"/>
</dbReference>
<dbReference type="CDD" id="cd08187">
    <property type="entry name" value="BDH"/>
    <property type="match status" value="1"/>
</dbReference>
<dbReference type="STRING" id="309803.CTN_1756"/>
<dbReference type="Pfam" id="PF00465">
    <property type="entry name" value="Fe-ADH"/>
    <property type="match status" value="1"/>
</dbReference>
<accession>B9KAE9</accession>
<dbReference type="Pfam" id="PF25137">
    <property type="entry name" value="ADH_Fe_C"/>
    <property type="match status" value="1"/>
</dbReference>
<dbReference type="PANTHER" id="PTHR43633:SF1">
    <property type="entry name" value="ALCOHOL DEHYDROGENASE YQHD"/>
    <property type="match status" value="1"/>
</dbReference>
<dbReference type="PROSITE" id="PS00060">
    <property type="entry name" value="ADH_IRON_2"/>
    <property type="match status" value="1"/>
</dbReference>
<dbReference type="AlphaFoldDB" id="B9KAE9"/>
<dbReference type="GO" id="GO:1990362">
    <property type="term" value="F:butanol dehydrogenase (NAD+) activity"/>
    <property type="evidence" value="ECO:0007669"/>
    <property type="project" value="InterPro"/>
</dbReference>
<sequence>MMENFVFHNPTKIIFGRGTIPKIGEEIKNAGIKKVLFLYGGGSIKRNGVYDQVVESLKKHGIEWVEVSGVKPNPVLSKVHEAIEVGRKEKVEAVLGVGGGSVIDSAKTVAAGILYEGDIWDAFVGKYVIKEALPVFDVLTISATGTEMNGNAVITNEKTKEKYGVSSKALYPRVSIIDPSVQATLPKEQTVYGAVDAIAHILEYYFDGSSPEISNEIAEGTIRTIMKMTERLLEKPDDYEARANLAWSATIALNGTMAVGRRGGEWACHRIEHSLSALYDIAHGAGLAIVFPAWMRYVYRENPAQFERFARKIFNLEGEGEDLILRGIDSFKNWLRKVGAPVTLKDAGIPEKDIEKIVDNVMLLVEKNLKPKGATLGRVKVLEREDVQEILKIAAK</sequence>
<reference evidence="4 5" key="1">
    <citation type="journal article" date="2009" name="Biosci. Biotechnol. Biochem.">
        <title>WeGAS: a web-based microbial genome annotation system.</title>
        <authorList>
            <person name="Lee D."/>
            <person name="Seo H."/>
            <person name="Park C."/>
            <person name="Park K."/>
        </authorList>
    </citation>
    <scope>NUCLEOTIDE SEQUENCE [LARGE SCALE GENOMIC DNA]</scope>
    <source>
        <strain evidence="5">ATCC 49049 / DSM 4359 / NBRC 107923 / NS-E</strain>
    </source>
</reference>
<gene>
    <name evidence="4" type="ordered locus">CTN_1756</name>
</gene>
<proteinExistence type="predicted"/>
<dbReference type="Proteomes" id="UP000000445">
    <property type="component" value="Chromosome"/>
</dbReference>
<dbReference type="GO" id="GO:0046872">
    <property type="term" value="F:metal ion binding"/>
    <property type="evidence" value="ECO:0007669"/>
    <property type="project" value="InterPro"/>
</dbReference>
<protein>
    <submittedName>
        <fullName evidence="4">Iron-containing alcohol dehydrogenase</fullName>
    </submittedName>
</protein>
<dbReference type="KEGG" id="tna:CTN_1756"/>
<dbReference type="GO" id="GO:0005829">
    <property type="term" value="C:cytosol"/>
    <property type="evidence" value="ECO:0007669"/>
    <property type="project" value="TreeGrafter"/>
</dbReference>
<keyword evidence="5" id="KW-1185">Reference proteome</keyword>
<dbReference type="EMBL" id="CP000916">
    <property type="protein sequence ID" value="ACM23932.1"/>
    <property type="molecule type" value="Genomic_DNA"/>
</dbReference>
<evidence type="ECO:0000259" key="3">
    <source>
        <dbReference type="Pfam" id="PF25137"/>
    </source>
</evidence>
<feature type="domain" description="Fe-containing alcohol dehydrogenase-like C-terminal" evidence="3">
    <location>
        <begin position="190"/>
        <end position="392"/>
    </location>
</feature>
<dbReference type="GO" id="GO:0008106">
    <property type="term" value="F:alcohol dehydrogenase (NADP+) activity"/>
    <property type="evidence" value="ECO:0007669"/>
    <property type="project" value="TreeGrafter"/>
</dbReference>
<organism evidence="4 5">
    <name type="scientific">Thermotoga neapolitana (strain ATCC 49049 / DSM 4359 / NBRC 107923 / NS-E)</name>
    <dbReference type="NCBI Taxonomy" id="309803"/>
    <lineage>
        <taxon>Bacteria</taxon>
        <taxon>Thermotogati</taxon>
        <taxon>Thermotogota</taxon>
        <taxon>Thermotogae</taxon>
        <taxon>Thermotogales</taxon>
        <taxon>Thermotogaceae</taxon>
        <taxon>Thermotoga</taxon>
    </lineage>
</organism>
<evidence type="ECO:0000313" key="5">
    <source>
        <dbReference type="Proteomes" id="UP000000445"/>
    </source>
</evidence>
<dbReference type="InterPro" id="IPR056798">
    <property type="entry name" value="ADH_Fe_C"/>
</dbReference>
<evidence type="ECO:0000313" key="4">
    <source>
        <dbReference type="EMBL" id="ACM23932.1"/>
    </source>
</evidence>
<dbReference type="HOGENOM" id="CLU_007207_0_4_0"/>
<keyword evidence="1" id="KW-0560">Oxidoreductase</keyword>
<name>B9KAE9_THENN</name>
<dbReference type="InterPro" id="IPR018211">
    <property type="entry name" value="ADH_Fe_CS"/>
</dbReference>